<dbReference type="Pfam" id="PF00072">
    <property type="entry name" value="Response_reg"/>
    <property type="match status" value="1"/>
</dbReference>
<name>A4BQG1_9GAMM</name>
<dbReference type="EMBL" id="AAOF01000005">
    <property type="protein sequence ID" value="EAR21811.1"/>
    <property type="molecule type" value="Genomic_DNA"/>
</dbReference>
<evidence type="ECO:0000256" key="2">
    <source>
        <dbReference type="PROSITE-ProRule" id="PRU00169"/>
    </source>
</evidence>
<dbReference type="InterPro" id="IPR050595">
    <property type="entry name" value="Bact_response_regulator"/>
</dbReference>
<dbReference type="eggNOG" id="COG3437">
    <property type="taxonomic scope" value="Bacteria"/>
</dbReference>
<comment type="caution">
    <text evidence="4">The sequence shown here is derived from an EMBL/GenBank/DDBJ whole genome shotgun (WGS) entry which is preliminary data.</text>
</comment>
<dbReference type="RefSeq" id="WP_005000373.1">
    <property type="nucleotide sequence ID" value="NZ_CH672427.1"/>
</dbReference>
<gene>
    <name evidence="4" type="ORF">NB231_05471</name>
</gene>
<dbReference type="STRING" id="314278.NB231_05471"/>
<dbReference type="SUPFAM" id="SSF52172">
    <property type="entry name" value="CheY-like"/>
    <property type="match status" value="1"/>
</dbReference>
<dbReference type="InterPro" id="IPR001789">
    <property type="entry name" value="Sig_transdc_resp-reg_receiver"/>
</dbReference>
<proteinExistence type="predicted"/>
<dbReference type="Gene3D" id="3.40.50.2300">
    <property type="match status" value="1"/>
</dbReference>
<evidence type="ECO:0000313" key="5">
    <source>
        <dbReference type="Proteomes" id="UP000003374"/>
    </source>
</evidence>
<evidence type="ECO:0000313" key="4">
    <source>
        <dbReference type="EMBL" id="EAR21811.1"/>
    </source>
</evidence>
<reference evidence="4 5" key="1">
    <citation type="submission" date="2006-02" db="EMBL/GenBank/DDBJ databases">
        <authorList>
            <person name="Waterbury J."/>
            <person name="Ferriera S."/>
            <person name="Johnson J."/>
            <person name="Kravitz S."/>
            <person name="Halpern A."/>
            <person name="Remington K."/>
            <person name="Beeson K."/>
            <person name="Tran B."/>
            <person name="Rogers Y.-H."/>
            <person name="Friedman R."/>
            <person name="Venter J.C."/>
        </authorList>
    </citation>
    <scope>NUCLEOTIDE SEQUENCE [LARGE SCALE GENOMIC DNA]</scope>
    <source>
        <strain evidence="4 5">Nb-231</strain>
    </source>
</reference>
<protein>
    <recommendedName>
        <fullName evidence="3">Response regulatory domain-containing protein</fullName>
    </recommendedName>
</protein>
<feature type="modified residue" description="4-aspartylphosphate" evidence="2">
    <location>
        <position position="107"/>
    </location>
</feature>
<evidence type="ECO:0000256" key="1">
    <source>
        <dbReference type="ARBA" id="ARBA00022553"/>
    </source>
</evidence>
<keyword evidence="5" id="KW-1185">Reference proteome</keyword>
<dbReference type="AlphaFoldDB" id="A4BQG1"/>
<feature type="domain" description="Response regulatory" evidence="3">
    <location>
        <begin position="14"/>
        <end position="170"/>
    </location>
</feature>
<evidence type="ECO:0000259" key="3">
    <source>
        <dbReference type="PROSITE" id="PS50110"/>
    </source>
</evidence>
<sequence length="342" mass="39785">MDDKSIPPYRFPSTVLVIDDDATFLTNLSLELDERLAYRLFDSPLAALEHLQHCESSVRPYQRCFYQHREAVGWPMRNHFLRVDIAALEEAVTDPKRFSEVSVVIVDYAMPGMDGLEFCRRIRNPHIKKILFTGVGDEKVAVEGFNQGLIDRFIRKSWQNVADDLNQSIKELQAQHFQDASRLLQQSIDGEDAAFLKDPVFIYHFERLCEEYRLIEHYYVAEPSGFLLITDDGRPYRLVVLTEEDLQVHQEIIRDQGGPAPLLDKLASGSAVPYFWRSAGYYRPECLDWEDFLFPAKMLHGARRYYLALIDDPPLYRWLGWRIASYRSFLDELDATLALPRL</sequence>
<organism evidence="4 5">
    <name type="scientific">Nitrococcus mobilis Nb-231</name>
    <dbReference type="NCBI Taxonomy" id="314278"/>
    <lineage>
        <taxon>Bacteria</taxon>
        <taxon>Pseudomonadati</taxon>
        <taxon>Pseudomonadota</taxon>
        <taxon>Gammaproteobacteria</taxon>
        <taxon>Chromatiales</taxon>
        <taxon>Ectothiorhodospiraceae</taxon>
        <taxon>Nitrococcus</taxon>
    </lineage>
</organism>
<dbReference type="Proteomes" id="UP000003374">
    <property type="component" value="Unassembled WGS sequence"/>
</dbReference>
<dbReference type="GO" id="GO:0000160">
    <property type="term" value="P:phosphorelay signal transduction system"/>
    <property type="evidence" value="ECO:0007669"/>
    <property type="project" value="InterPro"/>
</dbReference>
<dbReference type="PROSITE" id="PS50110">
    <property type="entry name" value="RESPONSE_REGULATORY"/>
    <property type="match status" value="1"/>
</dbReference>
<accession>A4BQG1</accession>
<dbReference type="HOGENOM" id="CLU_070076_0_0_6"/>
<dbReference type="OrthoDB" id="5697380at2"/>
<dbReference type="PANTHER" id="PTHR44591">
    <property type="entry name" value="STRESS RESPONSE REGULATOR PROTEIN 1"/>
    <property type="match status" value="1"/>
</dbReference>
<keyword evidence="1 2" id="KW-0597">Phosphoprotein</keyword>
<dbReference type="InterPro" id="IPR011006">
    <property type="entry name" value="CheY-like_superfamily"/>
</dbReference>
<dbReference type="PANTHER" id="PTHR44591:SF19">
    <property type="entry name" value="TWO-COMPONENT RESPONSE REGULATOR-RELATED"/>
    <property type="match status" value="1"/>
</dbReference>